<dbReference type="Pfam" id="PF02687">
    <property type="entry name" value="FtsX"/>
    <property type="match status" value="2"/>
</dbReference>
<feature type="domain" description="MacB-like periplasmic core" evidence="8">
    <location>
        <begin position="20"/>
        <end position="250"/>
    </location>
</feature>
<dbReference type="InterPro" id="IPR003838">
    <property type="entry name" value="ABC3_permease_C"/>
</dbReference>
<feature type="transmembrane region" description="Helical" evidence="6">
    <location>
        <begin position="776"/>
        <end position="798"/>
    </location>
</feature>
<feature type="transmembrane region" description="Helical" evidence="6">
    <location>
        <begin position="692"/>
        <end position="715"/>
    </location>
</feature>
<feature type="domain" description="ABC3 transporter permease C-terminal" evidence="7">
    <location>
        <begin position="303"/>
        <end position="418"/>
    </location>
</feature>
<protein>
    <submittedName>
        <fullName evidence="9">FtsX-like permease family protein</fullName>
    </submittedName>
</protein>
<dbReference type="PANTHER" id="PTHR30572:SF18">
    <property type="entry name" value="ABC-TYPE MACROLIDE FAMILY EXPORT SYSTEM PERMEASE COMPONENT 2"/>
    <property type="match status" value="1"/>
</dbReference>
<evidence type="ECO:0000313" key="9">
    <source>
        <dbReference type="EMBL" id="NEN24282.1"/>
    </source>
</evidence>
<keyword evidence="5 6" id="KW-0472">Membrane</keyword>
<evidence type="ECO:0000256" key="6">
    <source>
        <dbReference type="SAM" id="Phobius"/>
    </source>
</evidence>
<feature type="transmembrane region" description="Helical" evidence="6">
    <location>
        <begin position="21"/>
        <end position="43"/>
    </location>
</feature>
<evidence type="ECO:0000256" key="4">
    <source>
        <dbReference type="ARBA" id="ARBA00022989"/>
    </source>
</evidence>
<evidence type="ECO:0000256" key="3">
    <source>
        <dbReference type="ARBA" id="ARBA00022692"/>
    </source>
</evidence>
<name>A0A7K3WTS8_9FLAO</name>
<accession>A0A7K3WTS8</accession>
<evidence type="ECO:0000259" key="7">
    <source>
        <dbReference type="Pfam" id="PF02687"/>
    </source>
</evidence>
<dbReference type="GO" id="GO:0022857">
    <property type="term" value="F:transmembrane transporter activity"/>
    <property type="evidence" value="ECO:0007669"/>
    <property type="project" value="TreeGrafter"/>
</dbReference>
<evidence type="ECO:0000256" key="5">
    <source>
        <dbReference type="ARBA" id="ARBA00023136"/>
    </source>
</evidence>
<keyword evidence="10" id="KW-1185">Reference proteome</keyword>
<dbReference type="GO" id="GO:0005886">
    <property type="term" value="C:plasma membrane"/>
    <property type="evidence" value="ECO:0007669"/>
    <property type="project" value="UniProtKB-SubCell"/>
</dbReference>
<feature type="transmembrane region" description="Helical" evidence="6">
    <location>
        <begin position="297"/>
        <end position="319"/>
    </location>
</feature>
<reference evidence="9 10" key="1">
    <citation type="submission" date="2020-02" db="EMBL/GenBank/DDBJ databases">
        <title>Out from the shadows clarifying the taxonomy of the family Cryomorphaceae and related taxa by utilizing the GTDB taxonomic framework.</title>
        <authorList>
            <person name="Bowman J.P."/>
        </authorList>
    </citation>
    <scope>NUCLEOTIDE SEQUENCE [LARGE SCALE GENOMIC DNA]</scope>
    <source>
        <strain evidence="9 10">QSSC 1-22</strain>
    </source>
</reference>
<keyword evidence="4 6" id="KW-1133">Transmembrane helix</keyword>
<proteinExistence type="predicted"/>
<comment type="subcellular location">
    <subcellularLocation>
        <location evidence="1">Cell membrane</location>
        <topology evidence="1">Multi-pass membrane protein</topology>
    </subcellularLocation>
</comment>
<dbReference type="InterPro" id="IPR050250">
    <property type="entry name" value="Macrolide_Exporter_MacB"/>
</dbReference>
<feature type="transmembrane region" description="Helical" evidence="6">
    <location>
        <begin position="391"/>
        <end position="418"/>
    </location>
</feature>
<evidence type="ECO:0000313" key="10">
    <source>
        <dbReference type="Proteomes" id="UP000486602"/>
    </source>
</evidence>
<dbReference type="PANTHER" id="PTHR30572">
    <property type="entry name" value="MEMBRANE COMPONENT OF TRANSPORTER-RELATED"/>
    <property type="match status" value="1"/>
</dbReference>
<keyword evidence="3 6" id="KW-0812">Transmembrane</keyword>
<evidence type="ECO:0000256" key="1">
    <source>
        <dbReference type="ARBA" id="ARBA00004651"/>
    </source>
</evidence>
<dbReference type="InterPro" id="IPR025857">
    <property type="entry name" value="MacB_PCD"/>
</dbReference>
<comment type="caution">
    <text evidence="9">The sequence shown here is derived from an EMBL/GenBank/DDBJ whole genome shotgun (WGS) entry which is preliminary data.</text>
</comment>
<gene>
    <name evidence="9" type="ORF">G3O08_12285</name>
</gene>
<evidence type="ECO:0000259" key="8">
    <source>
        <dbReference type="Pfam" id="PF12704"/>
    </source>
</evidence>
<dbReference type="Pfam" id="PF12704">
    <property type="entry name" value="MacB_PCD"/>
    <property type="match status" value="1"/>
</dbReference>
<feature type="transmembrane region" description="Helical" evidence="6">
    <location>
        <begin position="736"/>
        <end position="756"/>
    </location>
</feature>
<evidence type="ECO:0000256" key="2">
    <source>
        <dbReference type="ARBA" id="ARBA00022475"/>
    </source>
</evidence>
<dbReference type="AlphaFoldDB" id="A0A7K3WTS8"/>
<organism evidence="9 10">
    <name type="scientific">Cryomorpha ignava</name>
    <dbReference type="NCBI Taxonomy" id="101383"/>
    <lineage>
        <taxon>Bacteria</taxon>
        <taxon>Pseudomonadati</taxon>
        <taxon>Bacteroidota</taxon>
        <taxon>Flavobacteriia</taxon>
        <taxon>Flavobacteriales</taxon>
        <taxon>Cryomorphaceae</taxon>
        <taxon>Cryomorpha</taxon>
    </lineage>
</organism>
<feature type="transmembrane region" description="Helical" evidence="6">
    <location>
        <begin position="344"/>
        <end position="371"/>
    </location>
</feature>
<dbReference type="RefSeq" id="WP_163285676.1">
    <property type="nucleotide sequence ID" value="NZ_JAAGVY010000023.1"/>
</dbReference>
<keyword evidence="2" id="KW-1003">Cell membrane</keyword>
<feature type="transmembrane region" description="Helical" evidence="6">
    <location>
        <begin position="439"/>
        <end position="459"/>
    </location>
</feature>
<sequence>MLKNYFKIAFRNLWKNKLFSLINVISLAIGLSASFVIGLMVYYDFTFDNFHEDGELIYRITTDYSSPEGDNYNSGVAVPLTKAIKEGFTGVQKSTTFFTSEPARVEAGSSAKTFNNPEKVIYADTDFFQFLNYDFLAGNQATALQNPNEVVLTESRAKKYFPNTDFDNLIGETLTYDDSVMAKVTGVVADFKGRSDFTFQEFISLATANQSYMKDQILDDNWHSTSSNTQLFVKLNNKNAHTNVQTQLDELAKEHESEDAETYGDYRTFHLQPLSDLHFSENYGVFDFTPHHADKSVLISLLLIALFLLTLGCINFINLNTAQASQRAKEIGIRKTLGSSKKQLVFQFLGETFVLTLFAAAISILLAAGLLKIFADFIPEGLHFGLFADPVIIGAALVLIILVTFLSGFYPGLVLSSFKPVSVFKSRIFSSNSHATLRKSLIVFQFVIAQVFIISTIMVGKQIHFLMQEDMGFKTDAITYVRTPWLDSSMEKRELFIQKLKAIPEIEKISLGGSPPASFSWHSTEVDYLDGENQIHSELQLLYGDSSYLNLYGIGLLAGRKLRNDTIREFIINETFRKVLGFETPQDAIGKMIDYSGEKVPIVGVMGDFNQRSLKSKIEPMAFVGDWSRQRYSQFNTVHLALHEANSADWSGVIAKAENHWKSVYPGADFDLQFMDETVEKFYRKETSMTKLLNWATGLSVLISCLGLLGLVIYTTERRVKEIGVRKILGASIAQINVLLCKDFLVLVVIAFALAAPLAWYGLNSWLQDYAYKTSLSWWVFVSSGLGILILALIIMSFKTISTARRNPVKSLRTE</sequence>
<dbReference type="Proteomes" id="UP000486602">
    <property type="component" value="Unassembled WGS sequence"/>
</dbReference>
<feature type="domain" description="ABC3 transporter permease C-terminal" evidence="7">
    <location>
        <begin position="698"/>
        <end position="808"/>
    </location>
</feature>
<dbReference type="EMBL" id="JAAGVY010000023">
    <property type="protein sequence ID" value="NEN24282.1"/>
    <property type="molecule type" value="Genomic_DNA"/>
</dbReference>